<name>A0ABS4RPB0_PAEXY</name>
<dbReference type="Proteomes" id="UP000810207">
    <property type="component" value="Unassembled WGS sequence"/>
</dbReference>
<evidence type="ECO:0000313" key="2">
    <source>
        <dbReference type="Proteomes" id="UP000810207"/>
    </source>
</evidence>
<gene>
    <name evidence="1" type="ORF">J2Z28_000881</name>
</gene>
<dbReference type="EMBL" id="JAGIKV010000002">
    <property type="protein sequence ID" value="MBP2244271.1"/>
    <property type="molecule type" value="Genomic_DNA"/>
</dbReference>
<reference evidence="1 2" key="1">
    <citation type="submission" date="2021-03" db="EMBL/GenBank/DDBJ databases">
        <title>Genomic Encyclopedia of Type Strains, Phase IV (KMG-IV): sequencing the most valuable type-strain genomes for metagenomic binning, comparative biology and taxonomic classification.</title>
        <authorList>
            <person name="Goeker M."/>
        </authorList>
    </citation>
    <scope>NUCLEOTIDE SEQUENCE [LARGE SCALE GENOMIC DNA]</scope>
    <source>
        <strain evidence="1 2">DSM 21292</strain>
    </source>
</reference>
<comment type="caution">
    <text evidence="1">The sequence shown here is derived from an EMBL/GenBank/DDBJ whole genome shotgun (WGS) entry which is preliminary data.</text>
</comment>
<accession>A0ABS4RPB0</accession>
<evidence type="ECO:0008006" key="3">
    <source>
        <dbReference type="Google" id="ProtNLM"/>
    </source>
</evidence>
<organism evidence="1 2">
    <name type="scientific">Paenibacillus xylanexedens</name>
    <dbReference type="NCBI Taxonomy" id="528191"/>
    <lineage>
        <taxon>Bacteria</taxon>
        <taxon>Bacillati</taxon>
        <taxon>Bacillota</taxon>
        <taxon>Bacilli</taxon>
        <taxon>Bacillales</taxon>
        <taxon>Paenibacillaceae</taxon>
        <taxon>Paenibacillus</taxon>
    </lineage>
</organism>
<evidence type="ECO:0000313" key="1">
    <source>
        <dbReference type="EMBL" id="MBP2244271.1"/>
    </source>
</evidence>
<sequence length="159" mass="17706">MKRKIKGVSKLKNQKRSMILIFLLIIVALSGCISSSVKTDETVENGLNINLISIGLGGSEEDEGITVVTYHFNLWNRTNKSIILKTVEPIISKEIQERLIDRDIKLDINKKVDGNTSEALTGTFKLDTKGLDKEGIIKLNINVKEFNIAIEQVIGINEP</sequence>
<dbReference type="RefSeq" id="WP_211081307.1">
    <property type="nucleotide sequence ID" value="NZ_JAGIKV010000002.1"/>
</dbReference>
<keyword evidence="2" id="KW-1185">Reference proteome</keyword>
<proteinExistence type="predicted"/>
<protein>
    <recommendedName>
        <fullName evidence="3">DUF5067 domain-containing protein</fullName>
    </recommendedName>
</protein>
<dbReference type="PROSITE" id="PS51257">
    <property type="entry name" value="PROKAR_LIPOPROTEIN"/>
    <property type="match status" value="1"/>
</dbReference>